<dbReference type="Proteomes" id="UP000198440">
    <property type="component" value="Unassembled WGS sequence"/>
</dbReference>
<dbReference type="Gene3D" id="1.10.10.2910">
    <property type="match status" value="1"/>
</dbReference>
<reference evidence="2 3" key="1">
    <citation type="submission" date="2017-06" db="EMBL/GenBank/DDBJ databases">
        <authorList>
            <person name="Kim H.J."/>
            <person name="Triplett B.A."/>
        </authorList>
    </citation>
    <scope>NUCLEOTIDE SEQUENCE [LARGE SCALE GENOMIC DNA]</scope>
    <source>
        <strain evidence="2 3">DSM 11445</strain>
    </source>
</reference>
<accession>A0A239BL98</accession>
<dbReference type="PANTHER" id="PTHR43236">
    <property type="entry name" value="ANTITOXIN HIGA1"/>
    <property type="match status" value="1"/>
</dbReference>
<evidence type="ECO:0000313" key="3">
    <source>
        <dbReference type="Proteomes" id="UP000198440"/>
    </source>
</evidence>
<organism evidence="2 3">
    <name type="scientific">Antarctobacter heliothermus</name>
    <dbReference type="NCBI Taxonomy" id="74033"/>
    <lineage>
        <taxon>Bacteria</taxon>
        <taxon>Pseudomonadati</taxon>
        <taxon>Pseudomonadota</taxon>
        <taxon>Alphaproteobacteria</taxon>
        <taxon>Rhodobacterales</taxon>
        <taxon>Roseobacteraceae</taxon>
        <taxon>Antarctobacter</taxon>
    </lineage>
</organism>
<evidence type="ECO:0000313" key="2">
    <source>
        <dbReference type="EMBL" id="SNS08138.1"/>
    </source>
</evidence>
<dbReference type="InterPro" id="IPR010359">
    <property type="entry name" value="IrrE_HExxH"/>
</dbReference>
<dbReference type="InterPro" id="IPR052345">
    <property type="entry name" value="Rad_response_metalloprotease"/>
</dbReference>
<evidence type="ECO:0000259" key="1">
    <source>
        <dbReference type="Pfam" id="PF06114"/>
    </source>
</evidence>
<dbReference type="PANTHER" id="PTHR43236:SF2">
    <property type="entry name" value="BLL0069 PROTEIN"/>
    <property type="match status" value="1"/>
</dbReference>
<name>A0A239BL98_9RHOB</name>
<dbReference type="AlphaFoldDB" id="A0A239BL98"/>
<gene>
    <name evidence="2" type="ORF">SAMN04488078_1003181</name>
</gene>
<proteinExistence type="predicted"/>
<feature type="domain" description="IrrE N-terminal-like" evidence="1">
    <location>
        <begin position="62"/>
        <end position="171"/>
    </location>
</feature>
<dbReference type="Pfam" id="PF06114">
    <property type="entry name" value="Peptidase_M78"/>
    <property type="match status" value="1"/>
</dbReference>
<dbReference type="EMBL" id="FZON01000003">
    <property type="protein sequence ID" value="SNS08138.1"/>
    <property type="molecule type" value="Genomic_DNA"/>
</dbReference>
<sequence>MRTRPLSVQCLLEGGMMLTYADKMEIVRQHQIAAPVQTVPIAQAMGVNVYHVPNWPNELSGKIMKSAQHGGNSGYAIYVNQGHHPNRRRFTTAHEIAHFILHQDAIGDGITDDGLYRSRLSNAMEAQANRLAADILMPWHLLNPYIDRGTTEVGELAGIFGVSLSAMSIRLGVPA</sequence>
<protein>
    <recommendedName>
        <fullName evidence="1">IrrE N-terminal-like domain-containing protein</fullName>
    </recommendedName>
</protein>